<dbReference type="EMBL" id="FOPW01000003">
    <property type="protein sequence ID" value="SFH32374.1"/>
    <property type="molecule type" value="Genomic_DNA"/>
</dbReference>
<reference evidence="2 4" key="1">
    <citation type="submission" date="2016-10" db="EMBL/GenBank/DDBJ databases">
        <authorList>
            <person name="Varghese N."/>
            <person name="Submissions S."/>
        </authorList>
    </citation>
    <scope>NUCLEOTIDE SEQUENCE [LARGE SCALE GENOMIC DNA]</scope>
    <source>
        <strain evidence="2 4">GMCC 1.11211</strain>
    </source>
</reference>
<dbReference type="EMBL" id="SOFE01000023">
    <property type="protein sequence ID" value="TFB82933.1"/>
    <property type="molecule type" value="Genomic_DNA"/>
</dbReference>
<comment type="caution">
    <text evidence="3">The sequence shown here is derived from an EMBL/GenBank/DDBJ whole genome shotgun (WGS) entry which is preliminary data.</text>
</comment>
<protein>
    <submittedName>
        <fullName evidence="3">Uncharacterized protein</fullName>
    </submittedName>
</protein>
<accession>A0A1I2Z3J5</accession>
<organism evidence="3 5">
    <name type="scientific">Cryobacterium levicorallinum</name>
    <dbReference type="NCBI Taxonomy" id="995038"/>
    <lineage>
        <taxon>Bacteria</taxon>
        <taxon>Bacillati</taxon>
        <taxon>Actinomycetota</taxon>
        <taxon>Actinomycetes</taxon>
        <taxon>Micrococcales</taxon>
        <taxon>Microbacteriaceae</taxon>
        <taxon>Cryobacterium</taxon>
    </lineage>
</organism>
<keyword evidence="4" id="KW-1185">Reference proteome</keyword>
<evidence type="ECO:0000256" key="1">
    <source>
        <dbReference type="SAM" id="MobiDB-lite"/>
    </source>
</evidence>
<proteinExistence type="predicted"/>
<dbReference type="STRING" id="995038.SAMN05216274_103122"/>
<sequence length="135" mass="15065">MITRREVALRLDIPLEMATRHGIPSRLSEAQLARLEAEPPAWLLQSRANRTGKKPVWVQLTCTICGYTEAVRPKKWWPTFTYITCSNHRADELPDPADGLGRTECDGIGSQFIGITDEAPSRSEPTRDSSESGDL</sequence>
<feature type="compositionally biased region" description="Basic and acidic residues" evidence="1">
    <location>
        <begin position="119"/>
        <end position="135"/>
    </location>
</feature>
<evidence type="ECO:0000313" key="5">
    <source>
        <dbReference type="Proteomes" id="UP000297963"/>
    </source>
</evidence>
<gene>
    <name evidence="3" type="ORF">E3O11_13960</name>
    <name evidence="2" type="ORF">SAMN05216274_103122</name>
</gene>
<feature type="region of interest" description="Disordered" evidence="1">
    <location>
        <begin position="111"/>
        <end position="135"/>
    </location>
</feature>
<evidence type="ECO:0000313" key="3">
    <source>
        <dbReference type="EMBL" id="TFB82933.1"/>
    </source>
</evidence>
<name>A0A1I2Z3J5_9MICO</name>
<dbReference type="RefSeq" id="WP_092448590.1">
    <property type="nucleotide sequence ID" value="NZ_BKAC01000001.1"/>
</dbReference>
<dbReference type="AlphaFoldDB" id="A0A1I2Z3J5"/>
<evidence type="ECO:0000313" key="2">
    <source>
        <dbReference type="EMBL" id="SFH32374.1"/>
    </source>
</evidence>
<reference evidence="3 5" key="2">
    <citation type="submission" date="2019-03" db="EMBL/GenBank/DDBJ databases">
        <title>Genomics of glacier-inhabiting Cryobacterium strains.</title>
        <authorList>
            <person name="Liu Q."/>
            <person name="Xin Y.-H."/>
        </authorList>
    </citation>
    <scope>NUCLEOTIDE SEQUENCE [LARGE SCALE GENOMIC DNA]</scope>
    <source>
        <strain evidence="3 5">Hh34</strain>
    </source>
</reference>
<evidence type="ECO:0000313" key="4">
    <source>
        <dbReference type="Proteomes" id="UP000199681"/>
    </source>
</evidence>
<dbReference type="Proteomes" id="UP000199681">
    <property type="component" value="Unassembled WGS sequence"/>
</dbReference>
<dbReference type="Proteomes" id="UP000297963">
    <property type="component" value="Unassembled WGS sequence"/>
</dbReference>